<keyword evidence="8" id="KW-1185">Reference proteome</keyword>
<evidence type="ECO:0000259" key="6">
    <source>
        <dbReference type="Pfam" id="PF08281"/>
    </source>
</evidence>
<dbReference type="NCBIfam" id="NF008888">
    <property type="entry name" value="PRK11922.1"/>
    <property type="match status" value="1"/>
</dbReference>
<name>A0A7W2IM30_9BURK</name>
<dbReference type="AlphaFoldDB" id="A0A7W2IM30"/>
<evidence type="ECO:0000259" key="5">
    <source>
        <dbReference type="Pfam" id="PF04542"/>
    </source>
</evidence>
<dbReference type="CDD" id="cd06171">
    <property type="entry name" value="Sigma70_r4"/>
    <property type="match status" value="1"/>
</dbReference>
<dbReference type="Proteomes" id="UP000573499">
    <property type="component" value="Unassembled WGS sequence"/>
</dbReference>
<dbReference type="EMBL" id="JACEZU010000009">
    <property type="protein sequence ID" value="MBA5689042.1"/>
    <property type="molecule type" value="Genomic_DNA"/>
</dbReference>
<evidence type="ECO:0000313" key="8">
    <source>
        <dbReference type="Proteomes" id="UP000573499"/>
    </source>
</evidence>
<evidence type="ECO:0000256" key="3">
    <source>
        <dbReference type="ARBA" id="ARBA00023082"/>
    </source>
</evidence>
<dbReference type="PANTHER" id="PTHR43133:SF51">
    <property type="entry name" value="RNA POLYMERASE SIGMA FACTOR"/>
    <property type="match status" value="1"/>
</dbReference>
<dbReference type="Pfam" id="PF04542">
    <property type="entry name" value="Sigma70_r2"/>
    <property type="match status" value="1"/>
</dbReference>
<dbReference type="RefSeq" id="WP_182155246.1">
    <property type="nucleotide sequence ID" value="NZ_JACEZU010000009.1"/>
</dbReference>
<dbReference type="InterPro" id="IPR039425">
    <property type="entry name" value="RNA_pol_sigma-70-like"/>
</dbReference>
<proteinExistence type="inferred from homology"/>
<reference evidence="7 8" key="1">
    <citation type="submission" date="2020-07" db="EMBL/GenBank/DDBJ databases">
        <title>Novel species isolated from subtropical streams in China.</title>
        <authorList>
            <person name="Lu H."/>
        </authorList>
    </citation>
    <scope>NUCLEOTIDE SEQUENCE [LARGE SCALE GENOMIC DNA]</scope>
    <source>
        <strain evidence="7 8">LX47W</strain>
    </source>
</reference>
<keyword evidence="3" id="KW-0731">Sigma factor</keyword>
<sequence length="223" mass="24876">MQPDLKPPPPGWSDAELAHRVAAGEREAFTVLMRRHNRSLYRAARSILRDDAEAEDALQDAYLLAFGAIGQYRADAKLGTWLTRIVVNEALARARRGRRRAEVIQLDGMAEPGEEQDMSNGERESPENAAMRAQMRLLLEQSIDQLPDAFRTVFVLRAVEEMSGEEVAACLGIPEATVRSRFFRARSLLRAALAQRVDVALEDAFAFDGERCDRIVAGVLARL</sequence>
<dbReference type="Gene3D" id="1.10.10.10">
    <property type="entry name" value="Winged helix-like DNA-binding domain superfamily/Winged helix DNA-binding domain"/>
    <property type="match status" value="1"/>
</dbReference>
<dbReference type="Gene3D" id="1.10.1740.10">
    <property type="match status" value="1"/>
</dbReference>
<feature type="domain" description="RNA polymerase sigma factor 70 region 4 type 2" evidence="6">
    <location>
        <begin position="137"/>
        <end position="188"/>
    </location>
</feature>
<dbReference type="InterPro" id="IPR007627">
    <property type="entry name" value="RNA_pol_sigma70_r2"/>
</dbReference>
<keyword evidence="4" id="KW-0804">Transcription</keyword>
<organism evidence="7 8">
    <name type="scientific">Rugamonas apoptosis</name>
    <dbReference type="NCBI Taxonomy" id="2758570"/>
    <lineage>
        <taxon>Bacteria</taxon>
        <taxon>Pseudomonadati</taxon>
        <taxon>Pseudomonadota</taxon>
        <taxon>Betaproteobacteria</taxon>
        <taxon>Burkholderiales</taxon>
        <taxon>Oxalobacteraceae</taxon>
        <taxon>Telluria group</taxon>
        <taxon>Rugamonas</taxon>
    </lineage>
</organism>
<evidence type="ECO:0000313" key="7">
    <source>
        <dbReference type="EMBL" id="MBA5689042.1"/>
    </source>
</evidence>
<accession>A0A7W2IM30</accession>
<evidence type="ECO:0000256" key="2">
    <source>
        <dbReference type="ARBA" id="ARBA00023015"/>
    </source>
</evidence>
<dbReference type="InterPro" id="IPR014284">
    <property type="entry name" value="RNA_pol_sigma-70_dom"/>
</dbReference>
<dbReference type="SUPFAM" id="SSF88659">
    <property type="entry name" value="Sigma3 and sigma4 domains of RNA polymerase sigma factors"/>
    <property type="match status" value="1"/>
</dbReference>
<comment type="similarity">
    <text evidence="1">Belongs to the sigma-70 factor family. ECF subfamily.</text>
</comment>
<feature type="domain" description="RNA polymerase sigma-70 region 2" evidence="5">
    <location>
        <begin position="32"/>
        <end position="100"/>
    </location>
</feature>
<dbReference type="InterPro" id="IPR013249">
    <property type="entry name" value="RNA_pol_sigma70_r4_t2"/>
</dbReference>
<dbReference type="InterPro" id="IPR036388">
    <property type="entry name" value="WH-like_DNA-bd_sf"/>
</dbReference>
<dbReference type="GO" id="GO:0003677">
    <property type="term" value="F:DNA binding"/>
    <property type="evidence" value="ECO:0007669"/>
    <property type="project" value="InterPro"/>
</dbReference>
<dbReference type="InterPro" id="IPR013324">
    <property type="entry name" value="RNA_pol_sigma_r3/r4-like"/>
</dbReference>
<comment type="caution">
    <text evidence="7">The sequence shown here is derived from an EMBL/GenBank/DDBJ whole genome shotgun (WGS) entry which is preliminary data.</text>
</comment>
<dbReference type="NCBIfam" id="TIGR02937">
    <property type="entry name" value="sigma70-ECF"/>
    <property type="match status" value="1"/>
</dbReference>
<protein>
    <submittedName>
        <fullName evidence="7">RNA polymerase sigma factor</fullName>
    </submittedName>
</protein>
<dbReference type="PANTHER" id="PTHR43133">
    <property type="entry name" value="RNA POLYMERASE ECF-TYPE SIGMA FACTO"/>
    <property type="match status" value="1"/>
</dbReference>
<dbReference type="GO" id="GO:0016987">
    <property type="term" value="F:sigma factor activity"/>
    <property type="evidence" value="ECO:0007669"/>
    <property type="project" value="UniProtKB-KW"/>
</dbReference>
<dbReference type="GO" id="GO:0006352">
    <property type="term" value="P:DNA-templated transcription initiation"/>
    <property type="evidence" value="ECO:0007669"/>
    <property type="project" value="InterPro"/>
</dbReference>
<evidence type="ECO:0000256" key="1">
    <source>
        <dbReference type="ARBA" id="ARBA00010641"/>
    </source>
</evidence>
<dbReference type="Pfam" id="PF08281">
    <property type="entry name" value="Sigma70_r4_2"/>
    <property type="match status" value="1"/>
</dbReference>
<evidence type="ECO:0000256" key="4">
    <source>
        <dbReference type="ARBA" id="ARBA00023163"/>
    </source>
</evidence>
<dbReference type="InterPro" id="IPR013325">
    <property type="entry name" value="RNA_pol_sigma_r2"/>
</dbReference>
<gene>
    <name evidence="7" type="ORF">H3H39_18540</name>
</gene>
<keyword evidence="2" id="KW-0805">Transcription regulation</keyword>
<dbReference type="SUPFAM" id="SSF88946">
    <property type="entry name" value="Sigma2 domain of RNA polymerase sigma factors"/>
    <property type="match status" value="1"/>
</dbReference>